<dbReference type="AlphaFoldDB" id="A0A7R9KKN0"/>
<dbReference type="GO" id="GO:0006364">
    <property type="term" value="P:rRNA processing"/>
    <property type="evidence" value="ECO:0007669"/>
    <property type="project" value="TreeGrafter"/>
</dbReference>
<dbReference type="InterPro" id="IPR036322">
    <property type="entry name" value="WD40_repeat_dom_sf"/>
</dbReference>
<evidence type="ECO:0000313" key="5">
    <source>
        <dbReference type="EMBL" id="CAD7623720.1"/>
    </source>
</evidence>
<dbReference type="GO" id="GO:0006261">
    <property type="term" value="P:DNA-templated DNA replication"/>
    <property type="evidence" value="ECO:0007669"/>
    <property type="project" value="TreeGrafter"/>
</dbReference>
<keyword evidence="2" id="KW-0677">Repeat</keyword>
<evidence type="ECO:0000256" key="2">
    <source>
        <dbReference type="ARBA" id="ARBA00022737"/>
    </source>
</evidence>
<dbReference type="PANTHER" id="PTHR18763:SF0">
    <property type="entry name" value="WD REPEAT-CONTAINING PROTEIN 18"/>
    <property type="match status" value="1"/>
</dbReference>
<keyword evidence="4" id="KW-0812">Transmembrane</keyword>
<feature type="transmembrane region" description="Helical" evidence="4">
    <location>
        <begin position="733"/>
        <end position="758"/>
    </location>
</feature>
<name>A0A7R9KKN0_9ACAR</name>
<organism evidence="5">
    <name type="scientific">Medioppia subpectinata</name>
    <dbReference type="NCBI Taxonomy" id="1979941"/>
    <lineage>
        <taxon>Eukaryota</taxon>
        <taxon>Metazoa</taxon>
        <taxon>Ecdysozoa</taxon>
        <taxon>Arthropoda</taxon>
        <taxon>Chelicerata</taxon>
        <taxon>Arachnida</taxon>
        <taxon>Acari</taxon>
        <taxon>Acariformes</taxon>
        <taxon>Sarcoptiformes</taxon>
        <taxon>Oribatida</taxon>
        <taxon>Brachypylina</taxon>
        <taxon>Oppioidea</taxon>
        <taxon>Oppiidae</taxon>
        <taxon>Medioppia</taxon>
    </lineage>
</organism>
<sequence>MITKCQTTSKKSQGLGINKNLNKEKETEKILKAQKEIESETQMAIEDLTTFAIEYRELINNETNNETLNIIDGYLTLNDSSFMFNETDLKTPFIITSNVTTNGSMVSINVETPDYTNGTEIDLFVNTSTPISLNYSTTPFETNDTELTEMPDYETLSTEVTQHLNESPFHNSTITGIGSVTQSSVDLNNGLNEESEKCVFEKQIQCKNIQLMCFGSGEVDCGSKARNRRNTISADTIVNRTLDDNDSSFQVSKQYLEKQPLSERIENIKCIYELISGGLMVTIVFDTPLWSVVMDSTQSNLWVGGHDSNIYETKLYGKPSNSLLKQIKPQFVGHESAVTCLAVSIDGMALISGSNDKTIKIWHINSKQCMKTITNKGPISNLLLYPFPSALFDQKPPNIVIKPFKRTIINDLYSGDPDNQYCIEIINDKCLTNSLSFMKGLDVREDISAPNKEIESETQMAIEDLTTFAIEYRELINNETNNETLNIIDGYLTLNDSSFMFNETDLKTPFIITSNVTTNGSMVSINVETPDYTNGTEIDLFVNTSTPISLNYSTTPFETNDTELTEMPDYETLSTEVTQHLNESPFHNSTITGIGSVTQSSVDLNNGLNEESEKCVFEKQILCKNIQLMCFGSGEVDCGSKARNRRNTISADTIVNRTLDDNDSSFQVSKQYLEKQPLSERIENIKCVLTAHHNSYFACNPLPTINDCNGKSDCKPMDQHNSGSEDTLPVWKVGLIAALTAIGAVCFIVVAVVAYVSYNKLKIRPELSANGYHNNPENVTRV</sequence>
<keyword evidence="4" id="KW-0472">Membrane</keyword>
<evidence type="ECO:0000313" key="6">
    <source>
        <dbReference type="Proteomes" id="UP000759131"/>
    </source>
</evidence>
<keyword evidence="6" id="KW-1185">Reference proteome</keyword>
<keyword evidence="1 3" id="KW-0853">WD repeat</keyword>
<gene>
    <name evidence="5" type="ORF">OSB1V03_LOCUS4171</name>
</gene>
<evidence type="ECO:0000256" key="1">
    <source>
        <dbReference type="ARBA" id="ARBA00022574"/>
    </source>
</evidence>
<feature type="repeat" description="WD" evidence="3">
    <location>
        <begin position="331"/>
        <end position="372"/>
    </location>
</feature>
<reference evidence="5" key="1">
    <citation type="submission" date="2020-11" db="EMBL/GenBank/DDBJ databases">
        <authorList>
            <person name="Tran Van P."/>
        </authorList>
    </citation>
    <scope>NUCLEOTIDE SEQUENCE</scope>
</reference>
<dbReference type="PANTHER" id="PTHR18763">
    <property type="entry name" value="WD-REPEAT PROTEIN 18"/>
    <property type="match status" value="1"/>
</dbReference>
<dbReference type="Proteomes" id="UP000759131">
    <property type="component" value="Unassembled WGS sequence"/>
</dbReference>
<dbReference type="GO" id="GO:0120330">
    <property type="term" value="C:rixosome complex"/>
    <property type="evidence" value="ECO:0007669"/>
    <property type="project" value="TreeGrafter"/>
</dbReference>
<dbReference type="PROSITE" id="PS50294">
    <property type="entry name" value="WD_REPEATS_REGION"/>
    <property type="match status" value="1"/>
</dbReference>
<dbReference type="InterPro" id="IPR045227">
    <property type="entry name" value="WDR18/Ipi3/RID3"/>
</dbReference>
<dbReference type="InterPro" id="IPR015943">
    <property type="entry name" value="WD40/YVTN_repeat-like_dom_sf"/>
</dbReference>
<evidence type="ECO:0000256" key="3">
    <source>
        <dbReference type="PROSITE-ProRule" id="PRU00221"/>
    </source>
</evidence>
<keyword evidence="4" id="KW-1133">Transmembrane helix</keyword>
<protein>
    <submittedName>
        <fullName evidence="5">Uncharacterized protein</fullName>
    </submittedName>
</protein>
<dbReference type="InterPro" id="IPR001680">
    <property type="entry name" value="WD40_rpt"/>
</dbReference>
<dbReference type="SUPFAM" id="SSF50978">
    <property type="entry name" value="WD40 repeat-like"/>
    <property type="match status" value="1"/>
</dbReference>
<proteinExistence type="predicted"/>
<evidence type="ECO:0000256" key="4">
    <source>
        <dbReference type="SAM" id="Phobius"/>
    </source>
</evidence>
<dbReference type="SMART" id="SM00320">
    <property type="entry name" value="WD40"/>
    <property type="match status" value="1"/>
</dbReference>
<dbReference type="PROSITE" id="PS50082">
    <property type="entry name" value="WD_REPEATS_2"/>
    <property type="match status" value="1"/>
</dbReference>
<dbReference type="Gene3D" id="2.130.10.10">
    <property type="entry name" value="YVTN repeat-like/Quinoprotein amine dehydrogenase"/>
    <property type="match status" value="1"/>
</dbReference>
<dbReference type="Pfam" id="PF00400">
    <property type="entry name" value="WD40"/>
    <property type="match status" value="1"/>
</dbReference>
<dbReference type="EMBL" id="CAJPIZ010001842">
    <property type="protein sequence ID" value="CAG2104150.1"/>
    <property type="molecule type" value="Genomic_DNA"/>
</dbReference>
<dbReference type="OrthoDB" id="756370at2759"/>
<dbReference type="EMBL" id="OC856417">
    <property type="protein sequence ID" value="CAD7623720.1"/>
    <property type="molecule type" value="Genomic_DNA"/>
</dbReference>
<dbReference type="GO" id="GO:0005656">
    <property type="term" value="C:nuclear pre-replicative complex"/>
    <property type="evidence" value="ECO:0007669"/>
    <property type="project" value="TreeGrafter"/>
</dbReference>
<accession>A0A7R9KKN0</accession>